<keyword evidence="3" id="KW-1185">Reference proteome</keyword>
<dbReference type="Proteomes" id="UP000694845">
    <property type="component" value="Unplaced"/>
</dbReference>
<dbReference type="CDD" id="cd00304">
    <property type="entry name" value="RT_like"/>
    <property type="match status" value="1"/>
</dbReference>
<dbReference type="KEGG" id="aplc:110986851"/>
<dbReference type="OrthoDB" id="10060112at2759"/>
<dbReference type="Pfam" id="PF00078">
    <property type="entry name" value="RVT_1"/>
    <property type="match status" value="1"/>
</dbReference>
<evidence type="ECO:0000259" key="2">
    <source>
        <dbReference type="Pfam" id="PF26215"/>
    </source>
</evidence>
<dbReference type="RefSeq" id="XP_022104796.1">
    <property type="nucleotide sequence ID" value="XM_022249104.1"/>
</dbReference>
<dbReference type="AlphaFoldDB" id="A0A8B7ZN46"/>
<evidence type="ECO:0000313" key="3">
    <source>
        <dbReference type="Proteomes" id="UP000694845"/>
    </source>
</evidence>
<dbReference type="GeneID" id="110986851"/>
<evidence type="ECO:0000259" key="1">
    <source>
        <dbReference type="Pfam" id="PF00078"/>
    </source>
</evidence>
<name>A0A8B7ZN46_ACAPL</name>
<dbReference type="InterPro" id="IPR000477">
    <property type="entry name" value="RT_dom"/>
</dbReference>
<proteinExistence type="predicted"/>
<organism evidence="3 4">
    <name type="scientific">Acanthaster planci</name>
    <name type="common">Crown-of-thorns starfish</name>
    <dbReference type="NCBI Taxonomy" id="133434"/>
    <lineage>
        <taxon>Eukaryota</taxon>
        <taxon>Metazoa</taxon>
        <taxon>Echinodermata</taxon>
        <taxon>Eleutherozoa</taxon>
        <taxon>Asterozoa</taxon>
        <taxon>Asteroidea</taxon>
        <taxon>Valvatacea</taxon>
        <taxon>Valvatida</taxon>
        <taxon>Acanthasteridae</taxon>
        <taxon>Acanthaster</taxon>
    </lineage>
</organism>
<protein>
    <submittedName>
        <fullName evidence="4">Uncharacterized protein LOC110986851</fullName>
    </submittedName>
</protein>
<accession>A0A8B7ZN46</accession>
<feature type="domain" description="Reverse transcriptase" evidence="1">
    <location>
        <begin position="259"/>
        <end position="354"/>
    </location>
</feature>
<sequence>MILPPIFPSVSQQPCILQKYPTPFHLVPMMKFPPFPRRVASQVKMMEAQDGAKVYKKPRGATQPHKECQRTLLTTETDVLSLGTNFATPPRAVPPADIIQATEPTIRKRDKTTADNIRVKIYQALLHAKPIKSNLTRPEVEALCDLCSDKSIHTITADKGNATVVMDRVAYSNKVQDILTSGTYRPLPKDPTQAIEKCITSHLLALLHSDSIPGDLYHRSGSPTYETIHFLTGFLQPRVGNTPHHISNSTQLVKLMRNLSLQPTDIMIADLIGLCVPSSYFKFQDQFYEQTAGTSMGSPISPVLANIFMEEFETSSLLTADLKPTIWLHYVDNTFIIWSHGQDHLQEFLKYLNKQHPTIKFTMEQEQDGYLSFLDVHLFRNPDGTLNHRKPTHTDWNLHQKSFHHPAIKTSVNRTLVRRAYEICDQNNLHQELHHCKSTLKMNGYRNQCNNLSKPSPRMLGSPIPEVPPSPMALGSPIPEAPQTPTATVCLLYLGPTSH</sequence>
<dbReference type="InterPro" id="IPR058912">
    <property type="entry name" value="HTH_animal"/>
</dbReference>
<dbReference type="Pfam" id="PF26215">
    <property type="entry name" value="HTH_animal"/>
    <property type="match status" value="1"/>
</dbReference>
<feature type="domain" description="Helix-turn-helix" evidence="2">
    <location>
        <begin position="398"/>
        <end position="448"/>
    </location>
</feature>
<evidence type="ECO:0000313" key="4">
    <source>
        <dbReference type="RefSeq" id="XP_022104796.1"/>
    </source>
</evidence>
<reference evidence="4" key="1">
    <citation type="submission" date="2025-08" db="UniProtKB">
        <authorList>
            <consortium name="RefSeq"/>
        </authorList>
    </citation>
    <scope>IDENTIFICATION</scope>
</reference>
<dbReference type="InterPro" id="IPR043502">
    <property type="entry name" value="DNA/RNA_pol_sf"/>
</dbReference>
<gene>
    <name evidence="4" type="primary">LOC110986851</name>
</gene>
<dbReference type="PANTHER" id="PTHR21301">
    <property type="entry name" value="REVERSE TRANSCRIPTASE"/>
    <property type="match status" value="1"/>
</dbReference>
<dbReference type="SUPFAM" id="SSF56672">
    <property type="entry name" value="DNA/RNA polymerases"/>
    <property type="match status" value="1"/>
</dbReference>
<dbReference type="OMA" id="GEIWTHI"/>
<dbReference type="PANTHER" id="PTHR21301:SF11">
    <property type="entry name" value="GIY-YIG DOMAIN-CONTAINING PROTEIN"/>
    <property type="match status" value="1"/>
</dbReference>